<dbReference type="PATRIC" id="fig|999422.3.peg.88"/>
<dbReference type="InterPro" id="IPR041607">
    <property type="entry name" value="HU-HIG"/>
</dbReference>
<dbReference type="Proteomes" id="UP000003167">
    <property type="component" value="Unassembled WGS sequence"/>
</dbReference>
<proteinExistence type="predicted"/>
<evidence type="ECO:0000259" key="2">
    <source>
        <dbReference type="Pfam" id="PF18291"/>
    </source>
</evidence>
<sequence length="146" mass="16379">MSNKPLQYVLKMRKLKVKGKENKEEMQVAMPTGRKRVDFRSFCKQVANNTTFSPQEVYAVLNQAIAAARDIVANGDSVEFGDMGTLKPSFKSTAVAKDEKFNAKKHIIKPVVRLLLSKKYFELNDVSFEQVEDKKKGKGGIGQHGN</sequence>
<comment type="caution">
    <text evidence="3">The sequence shown here is derived from an EMBL/GenBank/DDBJ whole genome shotgun (WGS) entry which is preliminary data.</text>
</comment>
<dbReference type="SUPFAM" id="SSF47729">
    <property type="entry name" value="IHF-like DNA-binding proteins"/>
    <property type="match status" value="1"/>
</dbReference>
<dbReference type="GO" id="GO:0003677">
    <property type="term" value="F:DNA binding"/>
    <property type="evidence" value="ECO:0007669"/>
    <property type="project" value="UniProtKB-KW"/>
</dbReference>
<dbReference type="RefSeq" id="WP_008563673.1">
    <property type="nucleotide sequence ID" value="NZ_JH594500.1"/>
</dbReference>
<dbReference type="InterPro" id="IPR010992">
    <property type="entry name" value="IHF-like_DNA-bd_dom_sf"/>
</dbReference>
<accession>H1HIU9</accession>
<evidence type="ECO:0000313" key="4">
    <source>
        <dbReference type="Proteomes" id="UP000003167"/>
    </source>
</evidence>
<dbReference type="STRING" id="999422.HMPREF9944_00093"/>
<evidence type="ECO:0000313" key="3">
    <source>
        <dbReference type="EMBL" id="EHO74796.1"/>
    </source>
</evidence>
<keyword evidence="1 3" id="KW-0238">DNA-binding</keyword>
<dbReference type="Pfam" id="PF18291">
    <property type="entry name" value="HU-HIG"/>
    <property type="match status" value="1"/>
</dbReference>
<protein>
    <submittedName>
        <fullName evidence="3">Putative DNA-binding protein</fullName>
    </submittedName>
</protein>
<feature type="domain" description="HU" evidence="2">
    <location>
        <begin position="6"/>
        <end position="120"/>
    </location>
</feature>
<reference evidence="3 4" key="1">
    <citation type="submission" date="2011-12" db="EMBL/GenBank/DDBJ databases">
        <title>The Genome Sequence of Prevotella maculosa OT 289.</title>
        <authorList>
            <consortium name="The Broad Institute Genome Sequencing Platform"/>
            <person name="Earl A."/>
            <person name="Ward D."/>
            <person name="Feldgarden M."/>
            <person name="Gevers D."/>
            <person name="Izard J."/>
            <person name="Blanton J.M."/>
            <person name="Mathney J."/>
            <person name="Tanner A.C."/>
            <person name="Dewhirst F.E."/>
            <person name="Young S.K."/>
            <person name="Zeng Q."/>
            <person name="Gargeya S."/>
            <person name="Fitzgerald M."/>
            <person name="Haas B."/>
            <person name="Abouelleil A."/>
            <person name="Alvarado L."/>
            <person name="Arachchi H.M."/>
            <person name="Berlin A."/>
            <person name="Chapman S.B."/>
            <person name="Gearin G."/>
            <person name="Goldberg J."/>
            <person name="Griggs A."/>
            <person name="Gujja S."/>
            <person name="Hansen M."/>
            <person name="Heiman D."/>
            <person name="Howarth C."/>
            <person name="Larimer J."/>
            <person name="Lui A."/>
            <person name="MacDonald P.J.P."/>
            <person name="McCowen C."/>
            <person name="Montmayeur A."/>
            <person name="Murphy C."/>
            <person name="Neiman D."/>
            <person name="Pearson M."/>
            <person name="Priest M."/>
            <person name="Roberts A."/>
            <person name="Saif S."/>
            <person name="Shea T."/>
            <person name="Sisk P."/>
            <person name="Stolte C."/>
            <person name="Sykes S."/>
            <person name="Wortman J."/>
            <person name="Nusbaum C."/>
            <person name="Birren B."/>
        </authorList>
    </citation>
    <scope>NUCLEOTIDE SEQUENCE [LARGE SCALE GENOMIC DNA]</scope>
    <source>
        <strain evidence="3 4">OT 289</strain>
    </source>
</reference>
<organism evidence="3 4">
    <name type="scientific">Segatella maculosa OT 289</name>
    <dbReference type="NCBI Taxonomy" id="999422"/>
    <lineage>
        <taxon>Bacteria</taxon>
        <taxon>Pseudomonadati</taxon>
        <taxon>Bacteroidota</taxon>
        <taxon>Bacteroidia</taxon>
        <taxon>Bacteroidales</taxon>
        <taxon>Prevotellaceae</taxon>
        <taxon>Segatella</taxon>
    </lineage>
</organism>
<gene>
    <name evidence="3" type="ORF">HMPREF9944_00093</name>
</gene>
<name>H1HIU9_9BACT</name>
<dbReference type="HOGENOM" id="CLU_112331_4_0_10"/>
<dbReference type="AlphaFoldDB" id="H1HIU9"/>
<dbReference type="OrthoDB" id="1122369at2"/>
<evidence type="ECO:0000256" key="1">
    <source>
        <dbReference type="ARBA" id="ARBA00023125"/>
    </source>
</evidence>
<dbReference type="EMBL" id="AGEK01000006">
    <property type="protein sequence ID" value="EHO74796.1"/>
    <property type="molecule type" value="Genomic_DNA"/>
</dbReference>
<keyword evidence="4" id="KW-1185">Reference proteome</keyword>